<gene>
    <name evidence="6" type="primary">LOC100898504</name>
</gene>
<evidence type="ECO:0000256" key="4">
    <source>
        <dbReference type="ARBA" id="ARBA00044129"/>
    </source>
</evidence>
<dbReference type="PANTHER" id="PTHR21349">
    <property type="entry name" value="50S RIBOSOMAL PROTEIN L21"/>
    <property type="match status" value="1"/>
</dbReference>
<dbReference type="HAMAP" id="MF_01363">
    <property type="entry name" value="Ribosomal_bL21"/>
    <property type="match status" value="1"/>
</dbReference>
<keyword evidence="2" id="KW-0689">Ribosomal protein</keyword>
<dbReference type="KEGG" id="goe:100898504"/>
<dbReference type="GO" id="GO:0005762">
    <property type="term" value="C:mitochondrial large ribosomal subunit"/>
    <property type="evidence" value="ECO:0007669"/>
    <property type="project" value="TreeGrafter"/>
</dbReference>
<protein>
    <recommendedName>
        <fullName evidence="4">Large ribosomal subunit protein bL21m</fullName>
    </recommendedName>
</protein>
<keyword evidence="3" id="KW-0687">Ribonucleoprotein</keyword>
<dbReference type="AlphaFoldDB" id="A0AAJ6QST5"/>
<dbReference type="NCBIfam" id="TIGR00061">
    <property type="entry name" value="L21"/>
    <property type="match status" value="1"/>
</dbReference>
<dbReference type="GeneID" id="100898504"/>
<dbReference type="InterPro" id="IPR001787">
    <property type="entry name" value="Ribosomal_bL21"/>
</dbReference>
<dbReference type="CTD" id="219927"/>
<dbReference type="GO" id="GO:0006412">
    <property type="term" value="P:translation"/>
    <property type="evidence" value="ECO:0007669"/>
    <property type="project" value="InterPro"/>
</dbReference>
<dbReference type="SUPFAM" id="SSF141091">
    <property type="entry name" value="L21p-like"/>
    <property type="match status" value="1"/>
</dbReference>
<evidence type="ECO:0000256" key="2">
    <source>
        <dbReference type="ARBA" id="ARBA00022980"/>
    </source>
</evidence>
<evidence type="ECO:0000313" key="5">
    <source>
        <dbReference type="Proteomes" id="UP000694867"/>
    </source>
</evidence>
<reference evidence="6" key="1">
    <citation type="submission" date="2025-08" db="UniProtKB">
        <authorList>
            <consortium name="RefSeq"/>
        </authorList>
    </citation>
    <scope>IDENTIFICATION</scope>
</reference>
<dbReference type="InterPro" id="IPR036164">
    <property type="entry name" value="bL21-like_sf"/>
</dbReference>
<dbReference type="GO" id="GO:0003723">
    <property type="term" value="F:RNA binding"/>
    <property type="evidence" value="ECO:0007669"/>
    <property type="project" value="InterPro"/>
</dbReference>
<dbReference type="PANTHER" id="PTHR21349:SF0">
    <property type="entry name" value="LARGE RIBOSOMAL SUBUNIT PROTEIN BL21M"/>
    <property type="match status" value="1"/>
</dbReference>
<evidence type="ECO:0000256" key="1">
    <source>
        <dbReference type="ARBA" id="ARBA00008563"/>
    </source>
</evidence>
<dbReference type="InterPro" id="IPR028909">
    <property type="entry name" value="bL21-like"/>
</dbReference>
<organism evidence="5 6">
    <name type="scientific">Galendromus occidentalis</name>
    <name type="common">western predatory mite</name>
    <dbReference type="NCBI Taxonomy" id="34638"/>
    <lineage>
        <taxon>Eukaryota</taxon>
        <taxon>Metazoa</taxon>
        <taxon>Ecdysozoa</taxon>
        <taxon>Arthropoda</taxon>
        <taxon>Chelicerata</taxon>
        <taxon>Arachnida</taxon>
        <taxon>Acari</taxon>
        <taxon>Parasitiformes</taxon>
        <taxon>Mesostigmata</taxon>
        <taxon>Gamasina</taxon>
        <taxon>Phytoseioidea</taxon>
        <taxon>Phytoseiidae</taxon>
        <taxon>Typhlodrominae</taxon>
        <taxon>Galendromus</taxon>
    </lineage>
</organism>
<dbReference type="Pfam" id="PF00829">
    <property type="entry name" value="Ribosomal_L21p"/>
    <property type="match status" value="1"/>
</dbReference>
<accession>A0AAJ6QST5</accession>
<keyword evidence="5" id="KW-1185">Reference proteome</keyword>
<evidence type="ECO:0000256" key="3">
    <source>
        <dbReference type="ARBA" id="ARBA00023274"/>
    </source>
</evidence>
<dbReference type="GO" id="GO:0003735">
    <property type="term" value="F:structural constituent of ribosome"/>
    <property type="evidence" value="ECO:0007669"/>
    <property type="project" value="InterPro"/>
</dbReference>
<comment type="similarity">
    <text evidence="1">Belongs to the bacterial ribosomal protein bL21 family.</text>
</comment>
<dbReference type="RefSeq" id="XP_003742749.1">
    <property type="nucleotide sequence ID" value="XM_003742701.2"/>
</dbReference>
<dbReference type="Proteomes" id="UP000694867">
    <property type="component" value="Unplaced"/>
</dbReference>
<proteinExistence type="inferred from homology"/>
<name>A0AAJ6QST5_9ACAR</name>
<sequence>MLRVLPSVARSLASSLSVRPLTSKAQAVTGEIVDQNRESRVIKTVLGAVNDQIEKGTHSRLFAVIYLHGKQFKVTAEDIIAVNTVMPVGIGETIRLNKILLAASTDFTLIGRPLLDQDLVRVYATVIERTLGHEYRIFKFRQRTRYQRSYFYRQNYTMLRINGIEIARPIDQ</sequence>
<evidence type="ECO:0000313" key="6">
    <source>
        <dbReference type="RefSeq" id="XP_003742749.1"/>
    </source>
</evidence>